<organism evidence="2 3">
    <name type="scientific">Eumeta variegata</name>
    <name type="common">Bagworm moth</name>
    <name type="synonym">Eumeta japonica</name>
    <dbReference type="NCBI Taxonomy" id="151549"/>
    <lineage>
        <taxon>Eukaryota</taxon>
        <taxon>Metazoa</taxon>
        <taxon>Ecdysozoa</taxon>
        <taxon>Arthropoda</taxon>
        <taxon>Hexapoda</taxon>
        <taxon>Insecta</taxon>
        <taxon>Pterygota</taxon>
        <taxon>Neoptera</taxon>
        <taxon>Endopterygota</taxon>
        <taxon>Lepidoptera</taxon>
        <taxon>Glossata</taxon>
        <taxon>Ditrysia</taxon>
        <taxon>Tineoidea</taxon>
        <taxon>Psychidae</taxon>
        <taxon>Oiketicinae</taxon>
        <taxon>Eumeta</taxon>
    </lineage>
</organism>
<dbReference type="EMBL" id="BGZK01001171">
    <property type="protein sequence ID" value="GBP73363.1"/>
    <property type="molecule type" value="Genomic_DNA"/>
</dbReference>
<name>A0A4C1YDD8_EUMVA</name>
<feature type="compositionally biased region" description="Polar residues" evidence="1">
    <location>
        <begin position="25"/>
        <end position="40"/>
    </location>
</feature>
<keyword evidence="3" id="KW-1185">Reference proteome</keyword>
<sequence>MRQLRFLAALGRTRNSSRNKKKTGETSNLRTTDASGKSSSCIFALPNQTRTDDDMRIDYIRRDGTARAPAAAAESKANRRAIPYLINSVVGRLEILPSQRQHLRETKCCVNSVCDLRSARRTTL</sequence>
<evidence type="ECO:0000256" key="1">
    <source>
        <dbReference type="SAM" id="MobiDB-lite"/>
    </source>
</evidence>
<comment type="caution">
    <text evidence="2">The sequence shown here is derived from an EMBL/GenBank/DDBJ whole genome shotgun (WGS) entry which is preliminary data.</text>
</comment>
<evidence type="ECO:0000313" key="3">
    <source>
        <dbReference type="Proteomes" id="UP000299102"/>
    </source>
</evidence>
<dbReference type="AlphaFoldDB" id="A0A4C1YDD8"/>
<proteinExistence type="predicted"/>
<accession>A0A4C1YDD8</accession>
<evidence type="ECO:0000313" key="2">
    <source>
        <dbReference type="EMBL" id="GBP73363.1"/>
    </source>
</evidence>
<dbReference type="Proteomes" id="UP000299102">
    <property type="component" value="Unassembled WGS sequence"/>
</dbReference>
<feature type="region of interest" description="Disordered" evidence="1">
    <location>
        <begin position="11"/>
        <end position="40"/>
    </location>
</feature>
<reference evidence="2 3" key="1">
    <citation type="journal article" date="2019" name="Commun. Biol.">
        <title>The bagworm genome reveals a unique fibroin gene that provides high tensile strength.</title>
        <authorList>
            <person name="Kono N."/>
            <person name="Nakamura H."/>
            <person name="Ohtoshi R."/>
            <person name="Tomita M."/>
            <person name="Numata K."/>
            <person name="Arakawa K."/>
        </authorList>
    </citation>
    <scope>NUCLEOTIDE SEQUENCE [LARGE SCALE GENOMIC DNA]</scope>
</reference>
<gene>
    <name evidence="2" type="ORF">EVAR_60597_1</name>
</gene>
<protein>
    <submittedName>
        <fullName evidence="2">Uncharacterized protein</fullName>
    </submittedName>
</protein>